<organism evidence="2 3">
    <name type="scientific">Nocardia puris</name>
    <dbReference type="NCBI Taxonomy" id="208602"/>
    <lineage>
        <taxon>Bacteria</taxon>
        <taxon>Bacillati</taxon>
        <taxon>Actinomycetota</taxon>
        <taxon>Actinomycetes</taxon>
        <taxon>Mycobacteriales</taxon>
        <taxon>Nocardiaceae</taxon>
        <taxon>Nocardia</taxon>
    </lineage>
</organism>
<evidence type="ECO:0000256" key="1">
    <source>
        <dbReference type="SAM" id="MobiDB-lite"/>
    </source>
</evidence>
<feature type="compositionally biased region" description="Low complexity" evidence="1">
    <location>
        <begin position="59"/>
        <end position="73"/>
    </location>
</feature>
<feature type="region of interest" description="Disordered" evidence="1">
    <location>
        <begin position="59"/>
        <end position="82"/>
    </location>
</feature>
<gene>
    <name evidence="2" type="ORF">DFR74_109253</name>
</gene>
<dbReference type="EMBL" id="QNRE01000009">
    <property type="protein sequence ID" value="RBO88483.1"/>
    <property type="molecule type" value="Genomic_DNA"/>
</dbReference>
<reference evidence="2 3" key="1">
    <citation type="submission" date="2018-06" db="EMBL/GenBank/DDBJ databases">
        <title>Genomic Encyclopedia of Type Strains, Phase IV (KMG-IV): sequencing the most valuable type-strain genomes for metagenomic binning, comparative biology and taxonomic classification.</title>
        <authorList>
            <person name="Goeker M."/>
        </authorList>
    </citation>
    <scope>NUCLEOTIDE SEQUENCE [LARGE SCALE GENOMIC DNA]</scope>
    <source>
        <strain evidence="2 3">DSM 44599</strain>
    </source>
</reference>
<dbReference type="Proteomes" id="UP000252586">
    <property type="component" value="Unassembled WGS sequence"/>
</dbReference>
<proteinExistence type="predicted"/>
<accession>A0A366DEL5</accession>
<keyword evidence="3" id="KW-1185">Reference proteome</keyword>
<evidence type="ECO:0000313" key="2">
    <source>
        <dbReference type="EMBL" id="RBO88483.1"/>
    </source>
</evidence>
<name>A0A366DEL5_9NOCA</name>
<feature type="compositionally biased region" description="Basic and acidic residues" evidence="1">
    <location>
        <begin position="10"/>
        <end position="41"/>
    </location>
</feature>
<dbReference type="STRING" id="1210090.GCA_001613185_05372"/>
<evidence type="ECO:0000313" key="3">
    <source>
        <dbReference type="Proteomes" id="UP000252586"/>
    </source>
</evidence>
<protein>
    <submittedName>
        <fullName evidence="2">Uncharacterized protein</fullName>
    </submittedName>
</protein>
<dbReference type="AlphaFoldDB" id="A0A366DEL5"/>
<feature type="region of interest" description="Disordered" evidence="1">
    <location>
        <begin position="1"/>
        <end position="41"/>
    </location>
</feature>
<sequence length="82" mass="8934">MSKTGRPNHRRVDREAKRRSGSTRAERTITVRSEKRNPPDLHKLSRAVIAIALADTDTAKANADSAGADAAPGDEVREGDRQ</sequence>
<comment type="caution">
    <text evidence="2">The sequence shown here is derived from an EMBL/GenBank/DDBJ whole genome shotgun (WGS) entry which is preliminary data.</text>
</comment>